<reference evidence="2 3" key="1">
    <citation type="submission" date="2019-11" db="EMBL/GenBank/DDBJ databases">
        <title>Comparative genomics of hydrocarbon-degrading Desulfosarcina strains.</title>
        <authorList>
            <person name="Watanabe M."/>
            <person name="Kojima H."/>
            <person name="Fukui M."/>
        </authorList>
    </citation>
    <scope>NUCLEOTIDE SEQUENCE [LARGE SCALE GENOMIC DNA]</scope>
    <source>
        <strain evidence="2 3">28bB2T</strain>
    </source>
</reference>
<gene>
    <name evidence="2" type="ORF">DSCO28_37720</name>
</gene>
<accession>A0A5K7ZSL5</accession>
<organism evidence="2 3">
    <name type="scientific">Desulfosarcina ovata subsp. sediminis</name>
    <dbReference type="NCBI Taxonomy" id="885957"/>
    <lineage>
        <taxon>Bacteria</taxon>
        <taxon>Pseudomonadati</taxon>
        <taxon>Thermodesulfobacteriota</taxon>
        <taxon>Desulfobacteria</taxon>
        <taxon>Desulfobacterales</taxon>
        <taxon>Desulfosarcinaceae</taxon>
        <taxon>Desulfosarcina</taxon>
    </lineage>
</organism>
<dbReference type="AlphaFoldDB" id="A0A5K7ZSL5"/>
<proteinExistence type="predicted"/>
<evidence type="ECO:0000313" key="3">
    <source>
        <dbReference type="Proteomes" id="UP000425960"/>
    </source>
</evidence>
<evidence type="ECO:0000313" key="2">
    <source>
        <dbReference type="EMBL" id="BBO83206.1"/>
    </source>
</evidence>
<protein>
    <submittedName>
        <fullName evidence="2">Uncharacterized protein</fullName>
    </submittedName>
</protein>
<sequence>MPRGKNRVKQGGDKPVIVIMSPGTSFIGKPPAQRANKIQNLKPDSLAKTLRTPRKEK</sequence>
<feature type="region of interest" description="Disordered" evidence="1">
    <location>
        <begin position="24"/>
        <end position="57"/>
    </location>
</feature>
<dbReference type="KEGG" id="dov:DSCO28_37720"/>
<evidence type="ECO:0000256" key="1">
    <source>
        <dbReference type="SAM" id="MobiDB-lite"/>
    </source>
</evidence>
<name>A0A5K7ZSL5_9BACT</name>
<dbReference type="EMBL" id="AP021876">
    <property type="protein sequence ID" value="BBO83206.1"/>
    <property type="molecule type" value="Genomic_DNA"/>
</dbReference>
<dbReference type="Proteomes" id="UP000425960">
    <property type="component" value="Chromosome"/>
</dbReference>